<sequence>MCDTHFGSRGGPCPPEWPNPDGSSYVPNDGQSTLYTYLQDYLEYARATCDTFLLVGDICQGNNRKEFGRMLTAPELESQVDMAIATLRPYTRGKRVYGVSGSRYHNSLEMSLDRMVIEQLGGEFYGVEAIVHLQGADKVMYTAHKMGGGLLYAAGGLDKVSIWMDVAEAQGSMPHIDLVVCAHYHFYVEVRTKCRVLVQAPCWQARTPWEVLSINPGKTQPMIGGIIIEVTPIGISMEHRTYDLPHIYDRLVMEGL</sequence>
<evidence type="ECO:0000313" key="2">
    <source>
        <dbReference type="EMBL" id="QJA58145.1"/>
    </source>
</evidence>
<name>A0A6M3ILD3_9ZZZZ</name>
<accession>A0A6M3ILD3</accession>
<dbReference type="InterPro" id="IPR029052">
    <property type="entry name" value="Metallo-depent_PP-like"/>
</dbReference>
<protein>
    <recommendedName>
        <fullName evidence="3">Calcineurin-like phosphoesterase</fullName>
    </recommendedName>
</protein>
<proteinExistence type="predicted"/>
<reference evidence="2" key="1">
    <citation type="submission" date="2020-03" db="EMBL/GenBank/DDBJ databases">
        <title>The deep terrestrial virosphere.</title>
        <authorList>
            <person name="Holmfeldt K."/>
            <person name="Nilsson E."/>
            <person name="Simone D."/>
            <person name="Lopez-Fernandez M."/>
            <person name="Wu X."/>
            <person name="de Brujin I."/>
            <person name="Lundin D."/>
            <person name="Andersson A."/>
            <person name="Bertilsson S."/>
            <person name="Dopson M."/>
        </authorList>
    </citation>
    <scope>NUCLEOTIDE SEQUENCE</scope>
    <source>
        <strain evidence="2">MM415B01497</strain>
    </source>
</reference>
<evidence type="ECO:0008006" key="3">
    <source>
        <dbReference type="Google" id="ProtNLM"/>
    </source>
</evidence>
<dbReference type="SUPFAM" id="SSF56300">
    <property type="entry name" value="Metallo-dependent phosphatases"/>
    <property type="match status" value="1"/>
</dbReference>
<dbReference type="EMBL" id="MT141310">
    <property type="protein sequence ID" value="QJA58145.1"/>
    <property type="molecule type" value="Genomic_DNA"/>
</dbReference>
<gene>
    <name evidence="2" type="ORF">MM415B01497_0015</name>
</gene>
<organism evidence="2">
    <name type="scientific">viral metagenome</name>
    <dbReference type="NCBI Taxonomy" id="1070528"/>
    <lineage>
        <taxon>unclassified sequences</taxon>
        <taxon>metagenomes</taxon>
        <taxon>organismal metagenomes</taxon>
    </lineage>
</organism>
<dbReference type="AlphaFoldDB" id="A0A6M3ILD3"/>
<evidence type="ECO:0000256" key="1">
    <source>
        <dbReference type="SAM" id="MobiDB-lite"/>
    </source>
</evidence>
<feature type="region of interest" description="Disordered" evidence="1">
    <location>
        <begin position="1"/>
        <end position="25"/>
    </location>
</feature>